<comment type="caution">
    <text evidence="1">The sequence shown here is derived from an EMBL/GenBank/DDBJ whole genome shotgun (WGS) entry which is preliminary data.</text>
</comment>
<proteinExistence type="predicted"/>
<gene>
    <name evidence="1" type="ORF">FVF61_09420</name>
</gene>
<organism evidence="1 2">
    <name type="scientific">Formosa maritima</name>
    <dbReference type="NCBI Taxonomy" id="2592046"/>
    <lineage>
        <taxon>Bacteria</taxon>
        <taxon>Pseudomonadati</taxon>
        <taxon>Bacteroidota</taxon>
        <taxon>Flavobacteriia</taxon>
        <taxon>Flavobacteriales</taxon>
        <taxon>Flavobacteriaceae</taxon>
        <taxon>Formosa</taxon>
    </lineage>
</organism>
<protein>
    <recommendedName>
        <fullName evidence="3">EthD domain-containing protein</fullName>
    </recommendedName>
</protein>
<dbReference type="SUPFAM" id="SSF54909">
    <property type="entry name" value="Dimeric alpha+beta barrel"/>
    <property type="match status" value="1"/>
</dbReference>
<evidence type="ECO:0008006" key="3">
    <source>
        <dbReference type="Google" id="ProtNLM"/>
    </source>
</evidence>
<reference evidence="1 2" key="1">
    <citation type="submission" date="2019-08" db="EMBL/GenBank/DDBJ databases">
        <title>Formosa sediminis sp. nov., isolated from marine sediment.</title>
        <authorList>
            <person name="Cao W.R."/>
        </authorList>
    </citation>
    <scope>NUCLEOTIDE SEQUENCE [LARGE SCALE GENOMIC DNA]</scope>
    <source>
        <strain evidence="1 2">1494</strain>
    </source>
</reference>
<evidence type="ECO:0000313" key="2">
    <source>
        <dbReference type="Proteomes" id="UP000324550"/>
    </source>
</evidence>
<dbReference type="Proteomes" id="UP000324550">
    <property type="component" value="Unassembled WGS sequence"/>
</dbReference>
<name>A0A5D0G3U8_9FLAO</name>
<dbReference type="EMBL" id="VSFC01000050">
    <property type="protein sequence ID" value="TYA53823.1"/>
    <property type="molecule type" value="Genomic_DNA"/>
</dbReference>
<dbReference type="Gene3D" id="3.30.70.100">
    <property type="match status" value="1"/>
</dbReference>
<accession>A0A5D0G3U8</accession>
<evidence type="ECO:0000313" key="1">
    <source>
        <dbReference type="EMBL" id="TYA53823.1"/>
    </source>
</evidence>
<dbReference type="RefSeq" id="WP_148455644.1">
    <property type="nucleotide sequence ID" value="NZ_VSFC01000050.1"/>
</dbReference>
<dbReference type="InterPro" id="IPR011008">
    <property type="entry name" value="Dimeric_a/b-barrel"/>
</dbReference>
<keyword evidence="2" id="KW-1185">Reference proteome</keyword>
<sequence>MTKTIYLIRGGKKESYKDFKNYVLQSVNQLVEKNPTLLAKVVLTETPPPTISIIPFKKDKVASVTIKSSEKKYFTELLHAKGFAGVFEVTESLPVAYNKDWDDGKVTPGICLLTLFNQKKSIEYNTFIDRWHNSHTPLSLKIHPLTHYNRNVVDEKGSSNLENWDGIVEEHCNTKAELINPIKFFGGSLKMIPNMISVYTDTKSFLDYGTIETYLTAEYHIKS</sequence>
<dbReference type="OrthoDB" id="9015064at2"/>
<dbReference type="AlphaFoldDB" id="A0A5D0G3U8"/>